<sequence length="809" mass="81288">MATTTTWDAIVFIASYAFAVFLTLVDAQSCGNMTTTVSVIETVTETISLMSGPVTVTMTESIDAFNFTHVSGTTYPGITATTDTVTDTIIVGNETSSLSTSAIDSVHSGSAITLTSTTKITSYVNTTVSATGPATSSGASSNLTRASVPGSLTLTFPIVTASPPCASGLPNATCGNGSFISVAGTSVDNLTSLTTVISTAYLDTITSVALVTTVTVVNTSKPFFVNGTFETSFPFATPDLSSALSVASSAFDSITGNHPVSSIGTSTSTTTTTVTLSRSSATVGAANSTLETATLMMFSTMTTTSTVEPVDSALSKASSLLSNASSEIGTKTVITTTTATPIGTVLSAVSSLLSEATSEIASVSETVGASTTTTTVYTTVAATKSSSYAAGTTYTVTVPVYVNTTTTSVYEDTVTTIDRFNTSDTVPSKESATTFLPSTVSVGMPLLSVLVTSESFNITASPIASSNVSVSLPMVSASVSESQASSSVSVSIYTPTMTGAASSVRVPGVFGLITRFLMVLDLVKPKTTLVRALSALPPDPVTAPSPPSMTTTPGVSVSVSVSVSTVPCNCTTKSNMTTTGLDSANSTVWLTSTVLRTSTITATTTTQVPGAHPAPANSSLASTVTTIPPPAVLASTISGATESPALTASGSAPGVGVGVTITPASIVGNTTLTVSLINGHGNDSSTAIPVNASAPASVSATTVHSTTLTPFPNTTTMTMAMASITANDSVILPNATTMTVNSSTTVRPTVTSFLSTHHTSHSSGFAFATASSSGNVTASSSMASCSLARLTVHTVTALLLVAVTAWFVL</sequence>
<dbReference type="Proteomes" id="UP000185904">
    <property type="component" value="Unassembled WGS sequence"/>
</dbReference>
<organism evidence="2 3">
    <name type="scientific">Fonsecaea nubica</name>
    <dbReference type="NCBI Taxonomy" id="856822"/>
    <lineage>
        <taxon>Eukaryota</taxon>
        <taxon>Fungi</taxon>
        <taxon>Dikarya</taxon>
        <taxon>Ascomycota</taxon>
        <taxon>Pezizomycotina</taxon>
        <taxon>Eurotiomycetes</taxon>
        <taxon>Chaetothyriomycetidae</taxon>
        <taxon>Chaetothyriales</taxon>
        <taxon>Herpotrichiellaceae</taxon>
        <taxon>Fonsecaea</taxon>
    </lineage>
</organism>
<evidence type="ECO:0000256" key="1">
    <source>
        <dbReference type="SAM" id="SignalP"/>
    </source>
</evidence>
<comment type="caution">
    <text evidence="2">The sequence shown here is derived from an EMBL/GenBank/DDBJ whole genome shotgun (WGS) entry which is preliminary data.</text>
</comment>
<protein>
    <submittedName>
        <fullName evidence="2">Uncharacterized protein</fullName>
    </submittedName>
</protein>
<dbReference type="AlphaFoldDB" id="A0A178C5P3"/>
<feature type="chain" id="PRO_5008083373" evidence="1">
    <location>
        <begin position="28"/>
        <end position="809"/>
    </location>
</feature>
<evidence type="ECO:0000313" key="3">
    <source>
        <dbReference type="Proteomes" id="UP000185904"/>
    </source>
</evidence>
<dbReference type="GeneID" id="34593990"/>
<keyword evidence="1" id="KW-0732">Signal</keyword>
<gene>
    <name evidence="2" type="ORF">AYO20_10602</name>
</gene>
<name>A0A178C5P3_9EURO</name>
<reference evidence="2 3" key="1">
    <citation type="submission" date="2016-03" db="EMBL/GenBank/DDBJ databases">
        <title>The draft genome sequence of Fonsecaea nubica causative agent of cutaneous subcutaneous infection in human host.</title>
        <authorList>
            <person name="Costa F."/>
            <person name="Sybren D.H."/>
            <person name="Raittz R.T."/>
            <person name="Weiss V.A."/>
            <person name="Leao A.C."/>
            <person name="Gomes R."/>
            <person name="De Souza E.M."/>
            <person name="Pedrosa F.O."/>
            <person name="Steffens M.B."/>
            <person name="Bombassaro A."/>
            <person name="Tadra-Sfeir M.Z."/>
            <person name="Moreno L.F."/>
            <person name="Najafzadeh M.J."/>
            <person name="Felipe M.S."/>
            <person name="Teixeira M."/>
            <person name="Sun J."/>
            <person name="Xi L."/>
            <person name="Castro M.A."/>
            <person name="Vicente V.A."/>
        </authorList>
    </citation>
    <scope>NUCLEOTIDE SEQUENCE [LARGE SCALE GENOMIC DNA]</scope>
    <source>
        <strain evidence="2 3">CBS 269.64</strain>
    </source>
</reference>
<evidence type="ECO:0000313" key="2">
    <source>
        <dbReference type="EMBL" id="OAL24897.1"/>
    </source>
</evidence>
<dbReference type="RefSeq" id="XP_022495161.1">
    <property type="nucleotide sequence ID" value="XM_022648858.1"/>
</dbReference>
<accession>A0A178C5P3</accession>
<dbReference type="OrthoDB" id="4161666at2759"/>
<dbReference type="EMBL" id="LVCJ01000116">
    <property type="protein sequence ID" value="OAL24897.1"/>
    <property type="molecule type" value="Genomic_DNA"/>
</dbReference>
<feature type="signal peptide" evidence="1">
    <location>
        <begin position="1"/>
        <end position="27"/>
    </location>
</feature>
<keyword evidence="3" id="KW-1185">Reference proteome</keyword>
<proteinExistence type="predicted"/>